<evidence type="ECO:0000313" key="2">
    <source>
        <dbReference type="Proteomes" id="UP000287798"/>
    </source>
</evidence>
<comment type="caution">
    <text evidence="1">The sequence shown here is derived from an EMBL/GenBank/DDBJ whole genome shotgun (WGS) entry which is preliminary data.</text>
</comment>
<evidence type="ECO:0000313" key="1">
    <source>
        <dbReference type="EMBL" id="RRQ22282.1"/>
    </source>
</evidence>
<dbReference type="AlphaFoldDB" id="A0A426QKK3"/>
<accession>A0A426QKK3</accession>
<proteinExistence type="predicted"/>
<sequence length="88" mass="9864">MERRGILQKTALGYKPCRSATEYTEGTEEAGAGIHCLAHSAMAVKISNFSVLCVFRGALIKSFRQKKGVAKREGATPKYNHQRRMEEY</sequence>
<organism evidence="1 2">
    <name type="scientific">Thiohalobacter thiocyanaticus</name>
    <dbReference type="NCBI Taxonomy" id="585455"/>
    <lineage>
        <taxon>Bacteria</taxon>
        <taxon>Pseudomonadati</taxon>
        <taxon>Pseudomonadota</taxon>
        <taxon>Gammaproteobacteria</taxon>
        <taxon>Thiohalobacterales</taxon>
        <taxon>Thiohalobacteraceae</taxon>
        <taxon>Thiohalobacter</taxon>
    </lineage>
</organism>
<gene>
    <name evidence="1" type="ORF">D6C00_10180</name>
</gene>
<name>A0A426QKK3_9GAMM</name>
<protein>
    <submittedName>
        <fullName evidence="1">Uncharacterized protein</fullName>
    </submittedName>
</protein>
<reference evidence="1 2" key="1">
    <citation type="journal article" date="2010" name="Int. J. Syst. Evol. Microbiol.">
        <title>Thiohalobacter thiocyanaticus gen. nov., sp. nov., a moderately halophilic, sulfur-oxidizing gammaproteobacterium from hypersaline lakes, that utilizes thiocyanate.</title>
        <authorList>
            <person name="Sorokin D.Y."/>
            <person name="Kovaleva O.L."/>
            <person name="Tourova T.P."/>
            <person name="Muyzer G."/>
        </authorList>
    </citation>
    <scope>NUCLEOTIDE SEQUENCE [LARGE SCALE GENOMIC DNA]</scope>
    <source>
        <strain evidence="1 2">Hrh1</strain>
    </source>
</reference>
<dbReference type="EMBL" id="QZMU01000001">
    <property type="protein sequence ID" value="RRQ22282.1"/>
    <property type="molecule type" value="Genomic_DNA"/>
</dbReference>
<keyword evidence="2" id="KW-1185">Reference proteome</keyword>
<dbReference type="Proteomes" id="UP000287798">
    <property type="component" value="Unassembled WGS sequence"/>
</dbReference>